<dbReference type="Gene3D" id="1.10.10.10">
    <property type="entry name" value="Winged helix-like DNA-binding domain superfamily/Winged helix DNA-binding domain"/>
    <property type="match status" value="1"/>
</dbReference>
<dbReference type="InterPro" id="IPR007627">
    <property type="entry name" value="RNA_pol_sigma70_r2"/>
</dbReference>
<feature type="domain" description="RNA polymerase sigma factor 70 region 4 type 2" evidence="6">
    <location>
        <begin position="120"/>
        <end position="172"/>
    </location>
</feature>
<keyword evidence="8" id="KW-1185">Reference proteome</keyword>
<evidence type="ECO:0000259" key="6">
    <source>
        <dbReference type="Pfam" id="PF08281"/>
    </source>
</evidence>
<gene>
    <name evidence="7" type="ORF">AIOL_004067</name>
</gene>
<name>A0A0J9E8V9_9RHOB</name>
<evidence type="ECO:0000313" key="8">
    <source>
        <dbReference type="Proteomes" id="UP000037178"/>
    </source>
</evidence>
<dbReference type="CDD" id="cd06171">
    <property type="entry name" value="Sigma70_r4"/>
    <property type="match status" value="1"/>
</dbReference>
<reference evidence="7 8" key="1">
    <citation type="submission" date="2015-06" db="EMBL/GenBank/DDBJ databases">
        <title>Draft genome sequence of an Alphaproteobacteria species associated to the Mediterranean sponge Oscarella lobularis.</title>
        <authorList>
            <person name="Jourda C."/>
            <person name="Santini S."/>
            <person name="Claverie J.-M."/>
        </authorList>
    </citation>
    <scope>NUCLEOTIDE SEQUENCE [LARGE SCALE GENOMIC DNA]</scope>
    <source>
        <strain evidence="7">IGS</strain>
    </source>
</reference>
<evidence type="ECO:0000259" key="5">
    <source>
        <dbReference type="Pfam" id="PF04542"/>
    </source>
</evidence>
<dbReference type="Gene3D" id="1.10.1740.10">
    <property type="match status" value="1"/>
</dbReference>
<comment type="caution">
    <text evidence="7">The sequence shown here is derived from an EMBL/GenBank/DDBJ whole genome shotgun (WGS) entry which is preliminary data.</text>
</comment>
<evidence type="ECO:0000256" key="4">
    <source>
        <dbReference type="ARBA" id="ARBA00023163"/>
    </source>
</evidence>
<organism evidence="7 8">
    <name type="scientific">Candidatus Rhodobacter oscarellae</name>
    <dbReference type="NCBI Taxonomy" id="1675527"/>
    <lineage>
        <taxon>Bacteria</taxon>
        <taxon>Pseudomonadati</taxon>
        <taxon>Pseudomonadota</taxon>
        <taxon>Alphaproteobacteria</taxon>
        <taxon>Rhodobacterales</taxon>
        <taxon>Rhodobacter group</taxon>
        <taxon>Rhodobacter</taxon>
    </lineage>
</organism>
<dbReference type="PANTHER" id="PTHR43133:SF25">
    <property type="entry name" value="RNA POLYMERASE SIGMA FACTOR RFAY-RELATED"/>
    <property type="match status" value="1"/>
</dbReference>
<dbReference type="Pfam" id="PF04542">
    <property type="entry name" value="Sigma70_r2"/>
    <property type="match status" value="1"/>
</dbReference>
<dbReference type="EMBL" id="LFTY01000002">
    <property type="protein sequence ID" value="KMW59086.1"/>
    <property type="molecule type" value="Genomic_DNA"/>
</dbReference>
<keyword evidence="4" id="KW-0804">Transcription</keyword>
<dbReference type="PANTHER" id="PTHR43133">
    <property type="entry name" value="RNA POLYMERASE ECF-TYPE SIGMA FACTO"/>
    <property type="match status" value="1"/>
</dbReference>
<dbReference type="NCBIfam" id="TIGR02937">
    <property type="entry name" value="sigma70-ECF"/>
    <property type="match status" value="1"/>
</dbReference>
<evidence type="ECO:0000256" key="1">
    <source>
        <dbReference type="ARBA" id="ARBA00010641"/>
    </source>
</evidence>
<dbReference type="SUPFAM" id="SSF88659">
    <property type="entry name" value="Sigma3 and sigma4 domains of RNA polymerase sigma factors"/>
    <property type="match status" value="1"/>
</dbReference>
<accession>A0A0J9E8V9</accession>
<dbReference type="PATRIC" id="fig|1675527.3.peg.4264"/>
<dbReference type="Proteomes" id="UP000037178">
    <property type="component" value="Unassembled WGS sequence"/>
</dbReference>
<dbReference type="GO" id="GO:0003677">
    <property type="term" value="F:DNA binding"/>
    <property type="evidence" value="ECO:0007669"/>
    <property type="project" value="InterPro"/>
</dbReference>
<dbReference type="InterPro" id="IPR013325">
    <property type="entry name" value="RNA_pol_sigma_r2"/>
</dbReference>
<dbReference type="Pfam" id="PF08281">
    <property type="entry name" value="Sigma70_r4_2"/>
    <property type="match status" value="1"/>
</dbReference>
<dbReference type="RefSeq" id="WP_049644618.1">
    <property type="nucleotide sequence ID" value="NZ_LFTY01000002.1"/>
</dbReference>
<evidence type="ECO:0000256" key="2">
    <source>
        <dbReference type="ARBA" id="ARBA00023015"/>
    </source>
</evidence>
<comment type="similarity">
    <text evidence="1">Belongs to the sigma-70 factor family. ECF subfamily.</text>
</comment>
<sequence length="183" mass="20291">MGNNPGARFIRWGGENSAEAEIRRALPEVYPRLWRFCLVLAGRRDAAEDLAQATCLRAIEKSAGYTPGTHVDRWLFVMARRIWLNELRAGTVRRGAGLVPVEDAEIAEEKPSTETNILAREVLSAMGALPEAQRETAHLVYVEGYAYREAAEMLDIPIGTVMSRLAAARRSLNERLGPKETSA</sequence>
<dbReference type="SUPFAM" id="SSF88946">
    <property type="entry name" value="Sigma2 domain of RNA polymerase sigma factors"/>
    <property type="match status" value="1"/>
</dbReference>
<dbReference type="InterPro" id="IPR039425">
    <property type="entry name" value="RNA_pol_sigma-70-like"/>
</dbReference>
<dbReference type="GO" id="GO:0016987">
    <property type="term" value="F:sigma factor activity"/>
    <property type="evidence" value="ECO:0007669"/>
    <property type="project" value="UniProtKB-KW"/>
</dbReference>
<dbReference type="InterPro" id="IPR036388">
    <property type="entry name" value="WH-like_DNA-bd_sf"/>
</dbReference>
<keyword evidence="3" id="KW-0731">Sigma factor</keyword>
<evidence type="ECO:0000256" key="3">
    <source>
        <dbReference type="ARBA" id="ARBA00023082"/>
    </source>
</evidence>
<dbReference type="InterPro" id="IPR013324">
    <property type="entry name" value="RNA_pol_sigma_r3/r4-like"/>
</dbReference>
<evidence type="ECO:0000313" key="7">
    <source>
        <dbReference type="EMBL" id="KMW59086.1"/>
    </source>
</evidence>
<dbReference type="InterPro" id="IPR014284">
    <property type="entry name" value="RNA_pol_sigma-70_dom"/>
</dbReference>
<proteinExistence type="inferred from homology"/>
<dbReference type="AlphaFoldDB" id="A0A0J9E8V9"/>
<dbReference type="STRING" id="1675527.AIOL_004067"/>
<feature type="domain" description="RNA polymerase sigma-70 region 2" evidence="5">
    <location>
        <begin position="29"/>
        <end position="89"/>
    </location>
</feature>
<protein>
    <submittedName>
        <fullName evidence="7">RNA polymerase sigma-54 factor RpoN</fullName>
    </submittedName>
</protein>
<dbReference type="GO" id="GO:0006352">
    <property type="term" value="P:DNA-templated transcription initiation"/>
    <property type="evidence" value="ECO:0007669"/>
    <property type="project" value="InterPro"/>
</dbReference>
<keyword evidence="2" id="KW-0805">Transcription regulation</keyword>
<dbReference type="InterPro" id="IPR013249">
    <property type="entry name" value="RNA_pol_sigma70_r4_t2"/>
</dbReference>